<dbReference type="Gene3D" id="2.30.30.240">
    <property type="entry name" value="PRC-barrel domain"/>
    <property type="match status" value="1"/>
</dbReference>
<dbReference type="SUPFAM" id="SSF50346">
    <property type="entry name" value="PRC-barrel domain"/>
    <property type="match status" value="1"/>
</dbReference>
<dbReference type="InterPro" id="IPR011033">
    <property type="entry name" value="PRC_barrel-like_sf"/>
</dbReference>
<feature type="domain" description="PRC-barrel" evidence="1">
    <location>
        <begin position="2"/>
        <end position="71"/>
    </location>
</feature>
<dbReference type="RefSeq" id="WP_013644902.1">
    <property type="nucleotide sequence ID" value="NC_015216.1"/>
</dbReference>
<reference evidence="2 3" key="2">
    <citation type="journal article" date="2014" name="Int. J. Syst. Evol. Microbiol.">
        <title>Methanobacterium paludis sp. nov. and a novel strain of Methanobacterium lacus isolated from northern peatlands.</title>
        <authorList>
            <person name="Cadillo-Quiroz H."/>
            <person name="Brauer S.L."/>
            <person name="Goodson N."/>
            <person name="Yavitt J.B."/>
            <person name="Zinder S.H."/>
        </authorList>
    </citation>
    <scope>NUCLEOTIDE SEQUENCE [LARGE SCALE GENOMIC DNA]</scope>
    <source>
        <strain evidence="2 3">AL-21</strain>
    </source>
</reference>
<dbReference type="Proteomes" id="UP000007490">
    <property type="component" value="Chromosome"/>
</dbReference>
<protein>
    <submittedName>
        <fullName evidence="2">PRC-barrel domain protein</fullName>
    </submittedName>
</protein>
<sequence length="98" mass="11104">MKFNELVNKEVIDQKGNVLGKVKNIEWDTESKEVINIEVSSGGFKDTLGMSEHQILSYDSIESIGDKVLLKKQIIEPVKTPAKEENEETTDNLDFYSL</sequence>
<dbReference type="OrthoDB" id="67599at2157"/>
<dbReference type="EMBL" id="CP002551">
    <property type="protein sequence ID" value="ADZ09551.1"/>
    <property type="molecule type" value="Genomic_DNA"/>
</dbReference>
<organism evidence="2 3">
    <name type="scientific">Methanobacterium lacus (strain AL-21)</name>
    <dbReference type="NCBI Taxonomy" id="877455"/>
    <lineage>
        <taxon>Archaea</taxon>
        <taxon>Methanobacteriati</taxon>
        <taxon>Methanobacteriota</taxon>
        <taxon>Methanomada group</taxon>
        <taxon>Methanobacteria</taxon>
        <taxon>Methanobacteriales</taxon>
        <taxon>Methanobacteriaceae</taxon>
        <taxon>Methanobacterium</taxon>
    </lineage>
</organism>
<evidence type="ECO:0000313" key="3">
    <source>
        <dbReference type="Proteomes" id="UP000007490"/>
    </source>
</evidence>
<proteinExistence type="predicted"/>
<dbReference type="STRING" id="877455.Metbo_1309"/>
<dbReference type="eggNOG" id="arCOG02155">
    <property type="taxonomic scope" value="Archaea"/>
</dbReference>
<dbReference type="HOGENOM" id="CLU_2327286_0_0_2"/>
<dbReference type="GeneID" id="10277760"/>
<gene>
    <name evidence="2" type="ordered locus">Metbo_1309</name>
</gene>
<accession>F0T7I3</accession>
<reference evidence="3" key="1">
    <citation type="submission" date="2011-02" db="EMBL/GenBank/DDBJ databases">
        <title>Complete sequence of Methanobacterium sp. AL-21.</title>
        <authorList>
            <consortium name="US DOE Joint Genome Institute"/>
            <person name="Lucas S."/>
            <person name="Copeland A."/>
            <person name="Lapidus A."/>
            <person name="Cheng J.-F."/>
            <person name="Goodwin L."/>
            <person name="Pitluck S."/>
            <person name="Chertkov O."/>
            <person name="Detter J.C."/>
            <person name="Han C."/>
            <person name="Tapia R."/>
            <person name="Land M."/>
            <person name="Hauser L."/>
            <person name="Kyrpides N."/>
            <person name="Ivanova N."/>
            <person name="Mikhailova N."/>
            <person name="Pagani I."/>
            <person name="Cadillo-Quiroz H."/>
            <person name="Imachi H."/>
            <person name="Zinder S."/>
            <person name="Liu W."/>
            <person name="Woyke T."/>
        </authorList>
    </citation>
    <scope>NUCLEOTIDE SEQUENCE [LARGE SCALE GENOMIC DNA]</scope>
    <source>
        <strain evidence="3">AL-21</strain>
    </source>
</reference>
<evidence type="ECO:0000259" key="1">
    <source>
        <dbReference type="Pfam" id="PF05239"/>
    </source>
</evidence>
<dbReference type="Pfam" id="PF05239">
    <property type="entry name" value="PRC"/>
    <property type="match status" value="1"/>
</dbReference>
<keyword evidence="3" id="KW-1185">Reference proteome</keyword>
<dbReference type="KEGG" id="mel:Metbo_1309"/>
<dbReference type="AlphaFoldDB" id="F0T7I3"/>
<dbReference type="InterPro" id="IPR027275">
    <property type="entry name" value="PRC-brl_dom"/>
</dbReference>
<evidence type="ECO:0000313" key="2">
    <source>
        <dbReference type="EMBL" id="ADZ09551.1"/>
    </source>
</evidence>
<name>F0T7I3_METLA</name>